<organism evidence="2">
    <name type="scientific">Timema shepardi</name>
    <name type="common">Walking stick</name>
    <dbReference type="NCBI Taxonomy" id="629360"/>
    <lineage>
        <taxon>Eukaryota</taxon>
        <taxon>Metazoa</taxon>
        <taxon>Ecdysozoa</taxon>
        <taxon>Arthropoda</taxon>
        <taxon>Hexapoda</taxon>
        <taxon>Insecta</taxon>
        <taxon>Pterygota</taxon>
        <taxon>Neoptera</taxon>
        <taxon>Polyneoptera</taxon>
        <taxon>Phasmatodea</taxon>
        <taxon>Timematodea</taxon>
        <taxon>Timematoidea</taxon>
        <taxon>Timematidae</taxon>
        <taxon>Timema</taxon>
    </lineage>
</organism>
<proteinExistence type="predicted"/>
<name>A0A7R9AVS4_TIMSH</name>
<dbReference type="AlphaFoldDB" id="A0A7R9AVS4"/>
<feature type="region of interest" description="Disordered" evidence="1">
    <location>
        <begin position="185"/>
        <end position="205"/>
    </location>
</feature>
<evidence type="ECO:0000313" key="2">
    <source>
        <dbReference type="EMBL" id="CAD7261532.1"/>
    </source>
</evidence>
<accession>A0A7R9AVS4</accession>
<evidence type="ECO:0000256" key="1">
    <source>
        <dbReference type="SAM" id="MobiDB-lite"/>
    </source>
</evidence>
<protein>
    <submittedName>
        <fullName evidence="2">Uncharacterized protein</fullName>
    </submittedName>
</protein>
<dbReference type="EMBL" id="OC002253">
    <property type="protein sequence ID" value="CAD7261532.1"/>
    <property type="molecule type" value="Genomic_DNA"/>
</dbReference>
<feature type="region of interest" description="Disordered" evidence="1">
    <location>
        <begin position="642"/>
        <end position="664"/>
    </location>
</feature>
<reference evidence="2" key="1">
    <citation type="submission" date="2020-11" db="EMBL/GenBank/DDBJ databases">
        <authorList>
            <person name="Tran Van P."/>
        </authorList>
    </citation>
    <scope>NUCLEOTIDE SEQUENCE</scope>
</reference>
<feature type="region of interest" description="Disordered" evidence="1">
    <location>
        <begin position="696"/>
        <end position="722"/>
    </location>
</feature>
<gene>
    <name evidence="2" type="ORF">TSIB3V08_LOCUS5665</name>
</gene>
<sequence>MITASYYPFGLYALTLWNPNHGGGLAFPKFTRCLVRVPADREGHIDPSGGSTDPLTASPEFSLACGHQSSTPNRGSSHELPITKDLDPLKSDEITDAGINCYRDRTPRESRIKSSFPSSHSLVRPALGTCAFHLSRVVTGDIPLLPQNRSYDLQSYPYVWDWDYSPALSHALLTVQFSTGALKRLTAQTERPRPTGSKPQRPRPNWGRLASCVFGIGLVLTAGGKGVGITRYTMHLRNTISSNTAYKLDCVKLTIRLLGRDKSYFLRSVRSLGENILITAKRKLSPPSELVECRIQLIKILGPVKCDIIKWHGRPTILTASLLMGPESFHEVSTTLIYIKKSKNNIFEWVLFRNITLLASCVTDDAATGRRMTLLTHCRGGNVGSMVDRRAALLQSGGTLLTGLRTREGRGIGEVELEEVNLHLRGGRGVNHLGKTTPSSPDRDSNLDLPVLSSRAQHDKRVSQLRHRGGLLAIAIMSLPIYLWSYIAVEVKHSGMEESEGWGVTIHDILEGQLGLVDWLIAAFSLSGNSGQSSAILLRATVLPLFQWRLIRWGRDLPMKSPRCWYLKHKNKVDEVEMRYLKNVCAKARMDRVRIELGLRECGLKGSPIDLLPVSFLSRKEKLRLGIRKVELKEVNPHLRGRRVENHLGKTAPSSPDRDSNLDLPVLSSRAQHDKRVSQLCHRGIGKGYLEEMNPQLRGGRVENHLGKTTPSSPDRDSNLDLPVLSSRAQHDKHSSGWQDAGIHLAFLLYLKFCEVTTPTNTRMAAWSRALLKHYTGLLVMGRLRFKFRPGVEKIANISYPSWSGTLSLRTITAGKVNIRRLCFKTLNDFDLRSGNC</sequence>